<comment type="similarity">
    <text evidence="1">Belongs to the enoyl-CoA hydratase/isomerase family.</text>
</comment>
<comment type="caution">
    <text evidence="3">The sequence shown here is derived from an EMBL/GenBank/DDBJ whole genome shotgun (WGS) entry which is preliminary data.</text>
</comment>
<reference evidence="4" key="1">
    <citation type="journal article" date="2019" name="Int. J. Syst. Evol. Microbiol.">
        <title>The Global Catalogue of Microorganisms (GCM) 10K type strain sequencing project: providing services to taxonomists for standard genome sequencing and annotation.</title>
        <authorList>
            <consortium name="The Broad Institute Genomics Platform"/>
            <consortium name="The Broad Institute Genome Sequencing Center for Infectious Disease"/>
            <person name="Wu L."/>
            <person name="Ma J."/>
        </authorList>
    </citation>
    <scope>NUCLEOTIDE SEQUENCE [LARGE SCALE GENOMIC DNA]</scope>
    <source>
        <strain evidence="4">JCM 4087</strain>
    </source>
</reference>
<proteinExistence type="inferred from homology"/>
<sequence>MEFLHLTYEKRAPLAWITINRPKVLNALNAATLEELSQAVEMAAADDEVRVVILTGTGGKAFIAGADIGELAVLDETSGRTFAQRGQGIFRRIETLGKPVIACIQGYALGGGCELAMACTLRIASEDSRLGQPEVKLGILAGFGGTQRLPRLVGRGAAMKMLLTGAMVSANEALRIGLVDEVAASDKLMARAEELALEIAKNAPIAVERTMRAIDYGLDHTLEDGLLEEARHFGHCCTTQDKVEGTNAFLEKRAAVWSGK</sequence>
<dbReference type="EMBL" id="JBHSPH010000007">
    <property type="protein sequence ID" value="MFC5863862.1"/>
    <property type="molecule type" value="Genomic_DNA"/>
</dbReference>
<dbReference type="Gene3D" id="1.10.12.10">
    <property type="entry name" value="Lyase 2-enoyl-coa Hydratase, Chain A, domain 2"/>
    <property type="match status" value="1"/>
</dbReference>
<accession>A0ABW1EKQ8</accession>
<dbReference type="Proteomes" id="UP001596091">
    <property type="component" value="Unassembled WGS sequence"/>
</dbReference>
<organism evidence="3 4">
    <name type="scientific">Acidicapsa dinghuensis</name>
    <dbReference type="NCBI Taxonomy" id="2218256"/>
    <lineage>
        <taxon>Bacteria</taxon>
        <taxon>Pseudomonadati</taxon>
        <taxon>Acidobacteriota</taxon>
        <taxon>Terriglobia</taxon>
        <taxon>Terriglobales</taxon>
        <taxon>Acidobacteriaceae</taxon>
        <taxon>Acidicapsa</taxon>
    </lineage>
</organism>
<dbReference type="PANTHER" id="PTHR11941:SF54">
    <property type="entry name" value="ENOYL-COA HYDRATASE, MITOCHONDRIAL"/>
    <property type="match status" value="1"/>
</dbReference>
<dbReference type="InterPro" id="IPR029045">
    <property type="entry name" value="ClpP/crotonase-like_dom_sf"/>
</dbReference>
<evidence type="ECO:0000313" key="3">
    <source>
        <dbReference type="EMBL" id="MFC5863862.1"/>
    </source>
</evidence>
<dbReference type="CDD" id="cd06558">
    <property type="entry name" value="crotonase-like"/>
    <property type="match status" value="1"/>
</dbReference>
<name>A0ABW1EKQ8_9BACT</name>
<dbReference type="Pfam" id="PF00378">
    <property type="entry name" value="ECH_1"/>
    <property type="match status" value="1"/>
</dbReference>
<dbReference type="InterPro" id="IPR014748">
    <property type="entry name" value="Enoyl-CoA_hydra_C"/>
</dbReference>
<keyword evidence="2" id="KW-0456">Lyase</keyword>
<dbReference type="InterPro" id="IPR001753">
    <property type="entry name" value="Enoyl-CoA_hydra/iso"/>
</dbReference>
<gene>
    <name evidence="3" type="ORF">ACFPT7_16255</name>
</gene>
<dbReference type="Gene3D" id="3.90.226.10">
    <property type="entry name" value="2-enoyl-CoA Hydratase, Chain A, domain 1"/>
    <property type="match status" value="1"/>
</dbReference>
<dbReference type="SUPFAM" id="SSF52096">
    <property type="entry name" value="ClpP/crotonase"/>
    <property type="match status" value="1"/>
</dbReference>
<evidence type="ECO:0000313" key="4">
    <source>
        <dbReference type="Proteomes" id="UP001596091"/>
    </source>
</evidence>
<protein>
    <submittedName>
        <fullName evidence="3">Enoyl-CoA hydratase-related protein</fullName>
    </submittedName>
</protein>
<evidence type="ECO:0000256" key="2">
    <source>
        <dbReference type="ARBA" id="ARBA00023239"/>
    </source>
</evidence>
<dbReference type="PANTHER" id="PTHR11941">
    <property type="entry name" value="ENOYL-COA HYDRATASE-RELATED"/>
    <property type="match status" value="1"/>
</dbReference>
<evidence type="ECO:0000256" key="1">
    <source>
        <dbReference type="ARBA" id="ARBA00005254"/>
    </source>
</evidence>
<dbReference type="RefSeq" id="WP_263342210.1">
    <property type="nucleotide sequence ID" value="NZ_JAGSYH010000010.1"/>
</dbReference>
<keyword evidence="4" id="KW-1185">Reference proteome</keyword>